<proteinExistence type="predicted"/>
<protein>
    <submittedName>
        <fullName evidence="1">Uncharacterized protein</fullName>
    </submittedName>
</protein>
<evidence type="ECO:0000313" key="2">
    <source>
        <dbReference type="Proteomes" id="UP000186922"/>
    </source>
</evidence>
<gene>
    <name evidence="1" type="primary">RvY_09690-1</name>
    <name evidence="1" type="synonym">RvY_09690.1</name>
    <name evidence="1" type="ORF">RvY_09690</name>
</gene>
<sequence length="75" mass="8618">MGFGEDVVKWIKSNDDDVSSHRFWSFPSIIAPSNLLDQTVQTDMPYTHVLFKLSNDGWLVFAFLNSNLHNSHYSV</sequence>
<name>A0A1D1VA89_RAMVA</name>
<dbReference type="AlphaFoldDB" id="A0A1D1VA89"/>
<dbReference type="Proteomes" id="UP000186922">
    <property type="component" value="Unassembled WGS sequence"/>
</dbReference>
<keyword evidence="2" id="KW-1185">Reference proteome</keyword>
<dbReference type="EMBL" id="BDGG01000004">
    <property type="protein sequence ID" value="GAU98561.1"/>
    <property type="molecule type" value="Genomic_DNA"/>
</dbReference>
<accession>A0A1D1VA89</accession>
<evidence type="ECO:0000313" key="1">
    <source>
        <dbReference type="EMBL" id="GAU98561.1"/>
    </source>
</evidence>
<comment type="caution">
    <text evidence="1">The sequence shown here is derived from an EMBL/GenBank/DDBJ whole genome shotgun (WGS) entry which is preliminary data.</text>
</comment>
<organism evidence="1 2">
    <name type="scientific">Ramazzottius varieornatus</name>
    <name type="common">Water bear</name>
    <name type="synonym">Tardigrade</name>
    <dbReference type="NCBI Taxonomy" id="947166"/>
    <lineage>
        <taxon>Eukaryota</taxon>
        <taxon>Metazoa</taxon>
        <taxon>Ecdysozoa</taxon>
        <taxon>Tardigrada</taxon>
        <taxon>Eutardigrada</taxon>
        <taxon>Parachela</taxon>
        <taxon>Hypsibioidea</taxon>
        <taxon>Ramazzottiidae</taxon>
        <taxon>Ramazzottius</taxon>
    </lineage>
</organism>
<reference evidence="1 2" key="1">
    <citation type="journal article" date="2016" name="Nat. Commun.">
        <title>Extremotolerant tardigrade genome and improved radiotolerance of human cultured cells by tardigrade-unique protein.</title>
        <authorList>
            <person name="Hashimoto T."/>
            <person name="Horikawa D.D."/>
            <person name="Saito Y."/>
            <person name="Kuwahara H."/>
            <person name="Kozuka-Hata H."/>
            <person name="Shin-I T."/>
            <person name="Minakuchi Y."/>
            <person name="Ohishi K."/>
            <person name="Motoyama A."/>
            <person name="Aizu T."/>
            <person name="Enomoto A."/>
            <person name="Kondo K."/>
            <person name="Tanaka S."/>
            <person name="Hara Y."/>
            <person name="Koshikawa S."/>
            <person name="Sagara H."/>
            <person name="Miura T."/>
            <person name="Yokobori S."/>
            <person name="Miyagawa K."/>
            <person name="Suzuki Y."/>
            <person name="Kubo T."/>
            <person name="Oyama M."/>
            <person name="Kohara Y."/>
            <person name="Fujiyama A."/>
            <person name="Arakawa K."/>
            <person name="Katayama T."/>
            <person name="Toyoda A."/>
            <person name="Kunieda T."/>
        </authorList>
    </citation>
    <scope>NUCLEOTIDE SEQUENCE [LARGE SCALE GENOMIC DNA]</scope>
    <source>
        <strain evidence="1 2">YOKOZUNA-1</strain>
    </source>
</reference>